<keyword evidence="1" id="KW-0812">Transmembrane</keyword>
<evidence type="ECO:0000313" key="2">
    <source>
        <dbReference type="EMBL" id="CUA86553.1"/>
    </source>
</evidence>
<organism evidence="2 3">
    <name type="scientific">Gulbenkiania indica</name>
    <dbReference type="NCBI Taxonomy" id="375574"/>
    <lineage>
        <taxon>Bacteria</taxon>
        <taxon>Pseudomonadati</taxon>
        <taxon>Pseudomonadota</taxon>
        <taxon>Betaproteobacteria</taxon>
        <taxon>Neisseriales</taxon>
        <taxon>Chromobacteriaceae</taxon>
        <taxon>Gulbenkiania</taxon>
    </lineage>
</organism>
<dbReference type="InterPro" id="IPR008621">
    <property type="entry name" value="Cbb3-typ_cyt_oxidase_comp"/>
</dbReference>
<feature type="transmembrane region" description="Helical" evidence="1">
    <location>
        <begin position="6"/>
        <end position="27"/>
    </location>
</feature>
<evidence type="ECO:0000256" key="1">
    <source>
        <dbReference type="SAM" id="Phobius"/>
    </source>
</evidence>
<dbReference type="STRING" id="375574.GCA_001418035_02489"/>
<keyword evidence="1" id="KW-1133">Transmembrane helix</keyword>
<protein>
    <submittedName>
        <fullName evidence="2">Cbb3-type cytochrome oxidase, subunit 3</fullName>
    </submittedName>
</protein>
<evidence type="ECO:0000313" key="3">
    <source>
        <dbReference type="Proteomes" id="UP000243535"/>
    </source>
</evidence>
<dbReference type="EMBL" id="CYHA01000008">
    <property type="protein sequence ID" value="CUA86553.1"/>
    <property type="molecule type" value="Genomic_DNA"/>
</dbReference>
<dbReference type="Pfam" id="PF05545">
    <property type="entry name" value="FixQ"/>
    <property type="match status" value="1"/>
</dbReference>
<name>A0A0K6H6M0_9NEIS</name>
<accession>A0A0K6H6M0</accession>
<proteinExistence type="predicted"/>
<dbReference type="Proteomes" id="UP000243535">
    <property type="component" value="Unassembled WGS sequence"/>
</dbReference>
<dbReference type="OrthoDB" id="8604580at2"/>
<sequence length="64" mass="7294">MDWANLARSLFTVFCFVVFIVILVGAYSRKSKKRYDEAANLPFMDDEDKVQEAESDKASDGAKR</sequence>
<dbReference type="RefSeq" id="WP_054286603.1">
    <property type="nucleotide sequence ID" value="NZ_CYHA01000008.1"/>
</dbReference>
<dbReference type="AlphaFoldDB" id="A0A0K6H6M0"/>
<keyword evidence="1" id="KW-0472">Membrane</keyword>
<reference evidence="3" key="1">
    <citation type="submission" date="2015-08" db="EMBL/GenBank/DDBJ databases">
        <authorList>
            <person name="Varghese N."/>
        </authorList>
    </citation>
    <scope>NUCLEOTIDE SEQUENCE [LARGE SCALE GENOMIC DNA]</scope>
    <source>
        <strain evidence="3">DSM 17901</strain>
    </source>
</reference>
<gene>
    <name evidence="2" type="ORF">Ga0061063_2715</name>
</gene>
<keyword evidence="3" id="KW-1185">Reference proteome</keyword>